<evidence type="ECO:0000313" key="2">
    <source>
        <dbReference type="EMBL" id="MEL1266279.1"/>
    </source>
</evidence>
<protein>
    <submittedName>
        <fullName evidence="2">Uncharacterized protein</fullName>
    </submittedName>
</protein>
<dbReference type="Proteomes" id="UP001459204">
    <property type="component" value="Unassembled WGS sequence"/>
</dbReference>
<organism evidence="2 3">
    <name type="scientific">Pseudoxanthomonas putridarboris</name>
    <dbReference type="NCBI Taxonomy" id="752605"/>
    <lineage>
        <taxon>Bacteria</taxon>
        <taxon>Pseudomonadati</taxon>
        <taxon>Pseudomonadota</taxon>
        <taxon>Gammaproteobacteria</taxon>
        <taxon>Lysobacterales</taxon>
        <taxon>Lysobacteraceae</taxon>
        <taxon>Pseudoxanthomonas</taxon>
    </lineage>
</organism>
<dbReference type="RefSeq" id="WP_341727450.1">
    <property type="nucleotide sequence ID" value="NZ_JBBWWT010000014.1"/>
</dbReference>
<sequence length="185" mass="19621">MPSTGASGMPSSFVTVMAQVSIVLGLAGTAYALVQAVAAAMLLRGGELGDTIAQLPMADLPLAAAWLLTHLEMLAWSFLLASAAFLAVSVGLLRRRRWAWWGFVAFMVLGALANFAGIALVDRVFAWVQALPANPDVAVLQAELAPLHTMALAMTTATAVVFAVLHGLIVWKLCTPEIRAEFPRH</sequence>
<reference evidence="2 3" key="1">
    <citation type="submission" date="2024-04" db="EMBL/GenBank/DDBJ databases">
        <title>Draft genome sequence of Pseudoxanthomonas putridarboris WD12.</title>
        <authorList>
            <person name="Oh J."/>
        </authorList>
    </citation>
    <scope>NUCLEOTIDE SEQUENCE [LARGE SCALE GENOMIC DNA]</scope>
    <source>
        <strain evidence="2 3">WD12</strain>
    </source>
</reference>
<feature type="transmembrane region" description="Helical" evidence="1">
    <location>
        <begin position="20"/>
        <end position="43"/>
    </location>
</feature>
<feature type="transmembrane region" description="Helical" evidence="1">
    <location>
        <begin position="74"/>
        <end position="93"/>
    </location>
</feature>
<evidence type="ECO:0000256" key="1">
    <source>
        <dbReference type="SAM" id="Phobius"/>
    </source>
</evidence>
<comment type="caution">
    <text evidence="2">The sequence shown here is derived from an EMBL/GenBank/DDBJ whole genome shotgun (WGS) entry which is preliminary data.</text>
</comment>
<keyword evidence="1" id="KW-1133">Transmembrane helix</keyword>
<keyword evidence="3" id="KW-1185">Reference proteome</keyword>
<keyword evidence="1" id="KW-0472">Membrane</keyword>
<proteinExistence type="predicted"/>
<name>A0ABU9J4V1_9GAMM</name>
<dbReference type="EMBL" id="JBBWWT010000014">
    <property type="protein sequence ID" value="MEL1266279.1"/>
    <property type="molecule type" value="Genomic_DNA"/>
</dbReference>
<gene>
    <name evidence="2" type="ORF">AAD027_18155</name>
</gene>
<keyword evidence="1" id="KW-0812">Transmembrane</keyword>
<feature type="transmembrane region" description="Helical" evidence="1">
    <location>
        <begin position="100"/>
        <end position="121"/>
    </location>
</feature>
<accession>A0ABU9J4V1</accession>
<evidence type="ECO:0000313" key="3">
    <source>
        <dbReference type="Proteomes" id="UP001459204"/>
    </source>
</evidence>
<feature type="transmembrane region" description="Helical" evidence="1">
    <location>
        <begin position="150"/>
        <end position="171"/>
    </location>
</feature>